<dbReference type="GO" id="GO:0005576">
    <property type="term" value="C:extracellular region"/>
    <property type="evidence" value="ECO:0007669"/>
    <property type="project" value="UniProtKB-SubCell"/>
</dbReference>
<dbReference type="InterPro" id="IPR049326">
    <property type="entry name" value="Rhodopsin_dom_fungi"/>
</dbReference>
<keyword evidence="19" id="KW-1185">Reference proteome</keyword>
<feature type="transmembrane region" description="Helical" evidence="15">
    <location>
        <begin position="263"/>
        <end position="288"/>
    </location>
</feature>
<feature type="region of interest" description="Disordered" evidence="14">
    <location>
        <begin position="341"/>
        <end position="431"/>
    </location>
</feature>
<dbReference type="OrthoDB" id="2496787at2759"/>
<evidence type="ECO:0000256" key="12">
    <source>
        <dbReference type="ARBA" id="ARBA00023288"/>
    </source>
</evidence>
<feature type="transmembrane region" description="Helical" evidence="15">
    <location>
        <begin position="308"/>
        <end position="330"/>
    </location>
</feature>
<feature type="transmembrane region" description="Helical" evidence="15">
    <location>
        <begin position="147"/>
        <end position="171"/>
    </location>
</feature>
<dbReference type="Proteomes" id="UP000770015">
    <property type="component" value="Unassembled WGS sequence"/>
</dbReference>
<evidence type="ECO:0000256" key="14">
    <source>
        <dbReference type="SAM" id="MobiDB-lite"/>
    </source>
</evidence>
<evidence type="ECO:0000256" key="9">
    <source>
        <dbReference type="ARBA" id="ARBA00022989"/>
    </source>
</evidence>
<keyword evidence="8" id="KW-0732">Signal</keyword>
<dbReference type="InterPro" id="IPR052337">
    <property type="entry name" value="SAT4-like"/>
</dbReference>
<reference evidence="18" key="1">
    <citation type="journal article" date="2021" name="Nat. Commun.">
        <title>Genetic determinants of endophytism in the Arabidopsis root mycobiome.</title>
        <authorList>
            <person name="Mesny F."/>
            <person name="Miyauchi S."/>
            <person name="Thiergart T."/>
            <person name="Pickel B."/>
            <person name="Atanasova L."/>
            <person name="Karlsson M."/>
            <person name="Huettel B."/>
            <person name="Barry K.W."/>
            <person name="Haridas S."/>
            <person name="Chen C."/>
            <person name="Bauer D."/>
            <person name="Andreopoulos W."/>
            <person name="Pangilinan J."/>
            <person name="LaButti K."/>
            <person name="Riley R."/>
            <person name="Lipzen A."/>
            <person name="Clum A."/>
            <person name="Drula E."/>
            <person name="Henrissat B."/>
            <person name="Kohler A."/>
            <person name="Grigoriev I.V."/>
            <person name="Martin F.M."/>
            <person name="Hacquard S."/>
        </authorList>
    </citation>
    <scope>NUCLEOTIDE SEQUENCE</scope>
    <source>
        <strain evidence="18">MPI-SDFR-AT-0117</strain>
    </source>
</reference>
<evidence type="ECO:0000256" key="11">
    <source>
        <dbReference type="ARBA" id="ARBA00023157"/>
    </source>
</evidence>
<comment type="similarity">
    <text evidence="4">Belongs to the RBT5 family.</text>
</comment>
<evidence type="ECO:0000256" key="2">
    <source>
        <dbReference type="ARBA" id="ARBA00004589"/>
    </source>
</evidence>
<feature type="transmembrane region" description="Helical" evidence="15">
    <location>
        <begin position="183"/>
        <end position="210"/>
    </location>
</feature>
<evidence type="ECO:0000259" key="16">
    <source>
        <dbReference type="Pfam" id="PF05730"/>
    </source>
</evidence>
<evidence type="ECO:0000256" key="4">
    <source>
        <dbReference type="ARBA" id="ARBA00010031"/>
    </source>
</evidence>
<keyword evidence="12" id="KW-0449">Lipoprotein</keyword>
<dbReference type="Pfam" id="PF20684">
    <property type="entry name" value="Fung_rhodopsin"/>
    <property type="match status" value="1"/>
</dbReference>
<evidence type="ECO:0000256" key="13">
    <source>
        <dbReference type="ARBA" id="ARBA00038359"/>
    </source>
</evidence>
<feature type="transmembrane region" description="Helical" evidence="15">
    <location>
        <begin position="71"/>
        <end position="92"/>
    </location>
</feature>
<keyword evidence="10 15" id="KW-0472">Membrane</keyword>
<evidence type="ECO:0000256" key="1">
    <source>
        <dbReference type="ARBA" id="ARBA00004141"/>
    </source>
</evidence>
<name>A0A9P9A3X6_9PEZI</name>
<accession>A0A9P9A3X6</accession>
<feature type="transmembrane region" description="Helical" evidence="15">
    <location>
        <begin position="104"/>
        <end position="122"/>
    </location>
</feature>
<evidence type="ECO:0000256" key="15">
    <source>
        <dbReference type="SAM" id="Phobius"/>
    </source>
</evidence>
<comment type="caution">
    <text evidence="18">The sequence shown here is derived from an EMBL/GenBank/DDBJ whole genome shotgun (WGS) entry which is preliminary data.</text>
</comment>
<feature type="compositionally biased region" description="Polar residues" evidence="14">
    <location>
        <begin position="377"/>
        <end position="386"/>
    </location>
</feature>
<feature type="non-terminal residue" evidence="18">
    <location>
        <position position="431"/>
    </location>
</feature>
<comment type="similarity">
    <text evidence="13">Belongs to the SAT4 family.</text>
</comment>
<comment type="subcellular location">
    <subcellularLocation>
        <location evidence="2">Membrane</location>
        <topology evidence="2">Lipid-anchor</topology>
        <topology evidence="2">GPI-anchor</topology>
    </subcellularLocation>
    <subcellularLocation>
        <location evidence="1">Membrane</location>
        <topology evidence="1">Multi-pass membrane protein</topology>
    </subcellularLocation>
    <subcellularLocation>
        <location evidence="3">Secreted</location>
    </subcellularLocation>
</comment>
<evidence type="ECO:0000256" key="8">
    <source>
        <dbReference type="ARBA" id="ARBA00022729"/>
    </source>
</evidence>
<dbReference type="Pfam" id="PF05730">
    <property type="entry name" value="CFEM"/>
    <property type="match status" value="1"/>
</dbReference>
<evidence type="ECO:0000256" key="3">
    <source>
        <dbReference type="ARBA" id="ARBA00004613"/>
    </source>
</evidence>
<evidence type="ECO:0000256" key="10">
    <source>
        <dbReference type="ARBA" id="ARBA00023136"/>
    </source>
</evidence>
<feature type="domain" description="CFEM" evidence="16">
    <location>
        <begin position="6"/>
        <end position="61"/>
    </location>
</feature>
<evidence type="ECO:0000313" key="19">
    <source>
        <dbReference type="Proteomes" id="UP000770015"/>
    </source>
</evidence>
<organism evidence="18 19">
    <name type="scientific">Plectosphaerella plurivora</name>
    <dbReference type="NCBI Taxonomy" id="936078"/>
    <lineage>
        <taxon>Eukaryota</taxon>
        <taxon>Fungi</taxon>
        <taxon>Dikarya</taxon>
        <taxon>Ascomycota</taxon>
        <taxon>Pezizomycotina</taxon>
        <taxon>Sordariomycetes</taxon>
        <taxon>Hypocreomycetidae</taxon>
        <taxon>Glomerellales</taxon>
        <taxon>Plectosphaerellaceae</taxon>
        <taxon>Plectosphaerella</taxon>
    </lineage>
</organism>
<dbReference type="PANTHER" id="PTHR33048">
    <property type="entry name" value="PTH11-LIKE INTEGRAL MEMBRANE PROTEIN (AFU_ORTHOLOGUE AFUA_5G11245)"/>
    <property type="match status" value="1"/>
</dbReference>
<protein>
    <submittedName>
        <fullName evidence="18">CFEM domain-containing protein</fullName>
    </submittedName>
</protein>
<dbReference type="AlphaFoldDB" id="A0A9P9A3X6"/>
<evidence type="ECO:0000256" key="5">
    <source>
        <dbReference type="ARBA" id="ARBA00022525"/>
    </source>
</evidence>
<feature type="transmembrane region" description="Helical" evidence="15">
    <location>
        <begin position="230"/>
        <end position="251"/>
    </location>
</feature>
<keyword evidence="7 15" id="KW-0812">Transmembrane</keyword>
<evidence type="ECO:0000259" key="17">
    <source>
        <dbReference type="Pfam" id="PF20684"/>
    </source>
</evidence>
<dbReference type="EMBL" id="JAGSXJ010000038">
    <property type="protein sequence ID" value="KAH6665360.1"/>
    <property type="molecule type" value="Genomic_DNA"/>
</dbReference>
<keyword evidence="5" id="KW-0964">Secreted</keyword>
<dbReference type="InterPro" id="IPR008427">
    <property type="entry name" value="Extracellular_membr_CFEM_dom"/>
</dbReference>
<keyword evidence="11" id="KW-1015">Disulfide bond</keyword>
<evidence type="ECO:0000256" key="6">
    <source>
        <dbReference type="ARBA" id="ARBA00022622"/>
    </source>
</evidence>
<evidence type="ECO:0000313" key="18">
    <source>
        <dbReference type="EMBL" id="KAH6665360.1"/>
    </source>
</evidence>
<feature type="compositionally biased region" description="Basic residues" evidence="14">
    <location>
        <begin position="343"/>
        <end position="356"/>
    </location>
</feature>
<proteinExistence type="inferred from homology"/>
<gene>
    <name evidence="18" type="ORF">F5X68DRAFT_143698</name>
</gene>
<keyword evidence="9 15" id="KW-1133">Transmembrane helix</keyword>
<sequence length="431" mass="47845">FDLKLVCLTQAVGRQSHCTATDAACICNSPSIQADAQGCMMERCTPRELLTTLNISSRTCHLPVRDRSKEYMVISIVLCVISTIIAVMRVVFVAMTSTIKFDDICVILTSAIIVSVTVFNNVRLEESGLGKDIWMLGADDLTAFGRWFYIMQILYFSAIALLKLAILTFFLRIFQYTPIKIPIIMTIIFSALFGIIFVVIAIFLCSPISYFWTKWDEEHEGSCMNINAFAWANGAISISLDIWMLVLPLLQISSMNLKWQKKLGVALMFGVGTFVTIVSILRLVYLVTNASTQNPSWEQFDAAKWSTIEINVGVICVCMPTMRLILVQFFPRLTDWMRSMTGRAKKGDRHRSRTKVAGKPAAPGESILETMVEDGTESTGNSQNMMTGTTCTGGLGSRWRDDEPGLPMRDLGEMSDVGGTNTTDSPKDESG</sequence>
<feature type="domain" description="Rhodopsin" evidence="17">
    <location>
        <begin position="89"/>
        <end position="326"/>
    </location>
</feature>
<dbReference type="PANTHER" id="PTHR33048:SF143">
    <property type="entry name" value="EXTRACELLULAR MEMBRANE PROTEIN CFEM DOMAIN-CONTAINING PROTEIN-RELATED"/>
    <property type="match status" value="1"/>
</dbReference>
<dbReference type="GO" id="GO:0098552">
    <property type="term" value="C:side of membrane"/>
    <property type="evidence" value="ECO:0007669"/>
    <property type="project" value="UniProtKB-KW"/>
</dbReference>
<evidence type="ECO:0000256" key="7">
    <source>
        <dbReference type="ARBA" id="ARBA00022692"/>
    </source>
</evidence>
<keyword evidence="6" id="KW-0336">GPI-anchor</keyword>
<keyword evidence="6" id="KW-0325">Glycoprotein</keyword>